<dbReference type="Proteomes" id="UP000054560">
    <property type="component" value="Unassembled WGS sequence"/>
</dbReference>
<dbReference type="PROSITE" id="PS00036">
    <property type="entry name" value="BZIP_BASIC"/>
    <property type="match status" value="1"/>
</dbReference>
<evidence type="ECO:0000313" key="3">
    <source>
        <dbReference type="EMBL" id="KNC80611.1"/>
    </source>
</evidence>
<feature type="compositionally biased region" description="Basic and acidic residues" evidence="1">
    <location>
        <begin position="144"/>
        <end position="154"/>
    </location>
</feature>
<dbReference type="PRINTS" id="PR00041">
    <property type="entry name" value="LEUZIPPRCREB"/>
</dbReference>
<feature type="compositionally biased region" description="Polar residues" evidence="1">
    <location>
        <begin position="130"/>
        <end position="142"/>
    </location>
</feature>
<evidence type="ECO:0000256" key="1">
    <source>
        <dbReference type="SAM" id="MobiDB-lite"/>
    </source>
</evidence>
<feature type="region of interest" description="Disordered" evidence="1">
    <location>
        <begin position="124"/>
        <end position="154"/>
    </location>
</feature>
<dbReference type="PROSITE" id="PS50217">
    <property type="entry name" value="BZIP"/>
    <property type="match status" value="1"/>
</dbReference>
<accession>A0A0L0FVP4</accession>
<evidence type="ECO:0000313" key="4">
    <source>
        <dbReference type="Proteomes" id="UP000054560"/>
    </source>
</evidence>
<dbReference type="SMART" id="SM00338">
    <property type="entry name" value="BRLZ"/>
    <property type="match status" value="1"/>
</dbReference>
<dbReference type="Gene3D" id="1.20.5.170">
    <property type="match status" value="1"/>
</dbReference>
<dbReference type="PANTHER" id="PTHR45879:SF3">
    <property type="entry name" value="CYCLIC AMP RESPONSE ELEMENT-BINDING PROTEIN B"/>
    <property type="match status" value="1"/>
</dbReference>
<dbReference type="RefSeq" id="XP_014154513.1">
    <property type="nucleotide sequence ID" value="XM_014299038.1"/>
</dbReference>
<dbReference type="CDD" id="cd14690">
    <property type="entry name" value="bZIP_CREB1"/>
    <property type="match status" value="1"/>
</dbReference>
<keyword evidence="4" id="KW-1185">Reference proteome</keyword>
<protein>
    <recommendedName>
        <fullName evidence="2">BZIP domain-containing protein</fullName>
    </recommendedName>
</protein>
<feature type="domain" description="BZIP" evidence="2">
    <location>
        <begin position="76"/>
        <end position="127"/>
    </location>
</feature>
<reference evidence="3 4" key="1">
    <citation type="submission" date="2011-02" db="EMBL/GenBank/DDBJ databases">
        <title>The Genome Sequence of Sphaeroforma arctica JP610.</title>
        <authorList>
            <consortium name="The Broad Institute Genome Sequencing Platform"/>
            <person name="Russ C."/>
            <person name="Cuomo C."/>
            <person name="Young S.K."/>
            <person name="Zeng Q."/>
            <person name="Gargeya S."/>
            <person name="Alvarado L."/>
            <person name="Berlin A."/>
            <person name="Chapman S.B."/>
            <person name="Chen Z."/>
            <person name="Freedman E."/>
            <person name="Gellesch M."/>
            <person name="Goldberg J."/>
            <person name="Griggs A."/>
            <person name="Gujja S."/>
            <person name="Heilman E."/>
            <person name="Heiman D."/>
            <person name="Howarth C."/>
            <person name="Mehta T."/>
            <person name="Neiman D."/>
            <person name="Pearson M."/>
            <person name="Roberts A."/>
            <person name="Saif S."/>
            <person name="Shea T."/>
            <person name="Shenoy N."/>
            <person name="Sisk P."/>
            <person name="Stolte C."/>
            <person name="Sykes S."/>
            <person name="White J."/>
            <person name="Yandava C."/>
            <person name="Burger G."/>
            <person name="Gray M.W."/>
            <person name="Holland P.W.H."/>
            <person name="King N."/>
            <person name="Lang F.B.F."/>
            <person name="Roger A.J."/>
            <person name="Ruiz-Trillo I."/>
            <person name="Haas B."/>
            <person name="Nusbaum C."/>
            <person name="Birren B."/>
        </authorList>
    </citation>
    <scope>NUCLEOTIDE SEQUENCE [LARGE SCALE GENOMIC DNA]</scope>
    <source>
        <strain evidence="3 4">JP610</strain>
    </source>
</reference>
<dbReference type="InterPro" id="IPR046347">
    <property type="entry name" value="bZIP_sf"/>
</dbReference>
<feature type="compositionally biased region" description="Polar residues" evidence="1">
    <location>
        <begin position="1"/>
        <end position="13"/>
    </location>
</feature>
<dbReference type="PANTHER" id="PTHR45879">
    <property type="entry name" value="CYCLIC AMP RESPONSE ELEMENT-BINDING PROTEIN B"/>
    <property type="match status" value="1"/>
</dbReference>
<dbReference type="SUPFAM" id="SSF57959">
    <property type="entry name" value="Leucine zipper domain"/>
    <property type="match status" value="1"/>
</dbReference>
<dbReference type="STRING" id="667725.A0A0L0FVP4"/>
<dbReference type="Pfam" id="PF00170">
    <property type="entry name" value="bZIP_1"/>
    <property type="match status" value="1"/>
</dbReference>
<dbReference type="OrthoDB" id="5970722at2759"/>
<feature type="region of interest" description="Disordered" evidence="1">
    <location>
        <begin position="1"/>
        <end position="89"/>
    </location>
</feature>
<sequence length="154" mass="17178">MAAQVNQYQSMAPISQGPRPGGRNMNYNGPPPQPNSIVAYNQHPPMHPHGVSNVGARQDGPSQGGATVYRDGGDESAKRVKRLERNKEAARQCRVKKKEYIKCLESRVKNLEQQNLKLMKMIEDLRKTNSKPMSSKNNGSNADDNDRAAEKNDY</sequence>
<dbReference type="EMBL" id="KQ242129">
    <property type="protein sequence ID" value="KNC80611.1"/>
    <property type="molecule type" value="Genomic_DNA"/>
</dbReference>
<proteinExistence type="predicted"/>
<dbReference type="InterPro" id="IPR001630">
    <property type="entry name" value="Leuzip_CREB"/>
</dbReference>
<dbReference type="AlphaFoldDB" id="A0A0L0FVP4"/>
<dbReference type="eggNOG" id="KOG3584">
    <property type="taxonomic scope" value="Eukaryota"/>
</dbReference>
<evidence type="ECO:0000259" key="2">
    <source>
        <dbReference type="PROSITE" id="PS50217"/>
    </source>
</evidence>
<dbReference type="GO" id="GO:0005634">
    <property type="term" value="C:nucleus"/>
    <property type="evidence" value="ECO:0007669"/>
    <property type="project" value="InterPro"/>
</dbReference>
<dbReference type="GO" id="GO:0005667">
    <property type="term" value="C:transcription regulator complex"/>
    <property type="evidence" value="ECO:0007669"/>
    <property type="project" value="TreeGrafter"/>
</dbReference>
<dbReference type="GeneID" id="25907538"/>
<feature type="compositionally biased region" description="Basic and acidic residues" evidence="1">
    <location>
        <begin position="71"/>
        <end position="89"/>
    </location>
</feature>
<gene>
    <name evidence="3" type="ORF">SARC_07034</name>
</gene>
<dbReference type="GO" id="GO:0000981">
    <property type="term" value="F:DNA-binding transcription factor activity, RNA polymerase II-specific"/>
    <property type="evidence" value="ECO:0007669"/>
    <property type="project" value="TreeGrafter"/>
</dbReference>
<dbReference type="InterPro" id="IPR004827">
    <property type="entry name" value="bZIP"/>
</dbReference>
<name>A0A0L0FVP4_9EUKA</name>
<organism evidence="3 4">
    <name type="scientific">Sphaeroforma arctica JP610</name>
    <dbReference type="NCBI Taxonomy" id="667725"/>
    <lineage>
        <taxon>Eukaryota</taxon>
        <taxon>Ichthyosporea</taxon>
        <taxon>Ichthyophonida</taxon>
        <taxon>Sphaeroforma</taxon>
    </lineage>
</organism>
<dbReference type="GO" id="GO:0000978">
    <property type="term" value="F:RNA polymerase II cis-regulatory region sequence-specific DNA binding"/>
    <property type="evidence" value="ECO:0007669"/>
    <property type="project" value="TreeGrafter"/>
</dbReference>